<evidence type="ECO:0000313" key="13">
    <source>
        <dbReference type="Proteomes" id="UP000587396"/>
    </source>
</evidence>
<name>A0A842JC64_9ACTN</name>
<evidence type="ECO:0000256" key="2">
    <source>
        <dbReference type="ARBA" id="ARBA00004496"/>
    </source>
</evidence>
<dbReference type="RefSeq" id="WP_185905289.1">
    <property type="nucleotide sequence ID" value="NZ_JACMSE010000005.1"/>
</dbReference>
<feature type="domain" description="PPIase FKBP-type" evidence="11">
    <location>
        <begin position="5"/>
        <end position="78"/>
    </location>
</feature>
<evidence type="ECO:0000256" key="8">
    <source>
        <dbReference type="ARBA" id="ARBA00037071"/>
    </source>
</evidence>
<dbReference type="GO" id="GO:0003755">
    <property type="term" value="F:peptidyl-prolyl cis-trans isomerase activity"/>
    <property type="evidence" value="ECO:0007669"/>
    <property type="project" value="UniProtKB-UniRule"/>
</dbReference>
<dbReference type="PANTHER" id="PTHR47861">
    <property type="entry name" value="FKBP-TYPE PEPTIDYL-PROLYL CIS-TRANS ISOMERASE SLYD"/>
    <property type="match status" value="1"/>
</dbReference>
<protein>
    <recommendedName>
        <fullName evidence="10">Peptidyl-prolyl cis-trans isomerase</fullName>
        <ecNumber evidence="10">5.2.1.8</ecNumber>
    </recommendedName>
</protein>
<gene>
    <name evidence="12" type="ORF">H7313_08965</name>
</gene>
<evidence type="ECO:0000256" key="10">
    <source>
        <dbReference type="RuleBase" id="RU003915"/>
    </source>
</evidence>
<dbReference type="InterPro" id="IPR046357">
    <property type="entry name" value="PPIase_dom_sf"/>
</dbReference>
<sequence length="148" mass="16359">MPSKGQRARFLYRGSFPDGKVFDDCEGTPHEVILGRHQVMRALEEALLDMEPGDERTIELAPAEAYGERDEAALQRVPTYRIPNGENLPVGHLIGWTTPRSAEPIPATVVSIENQVATLDFNHPLAGRDLIYWIKLVDVEPAASAKTA</sequence>
<dbReference type="PANTHER" id="PTHR47861:SF3">
    <property type="entry name" value="FKBP-TYPE PEPTIDYL-PROLYL CIS-TRANS ISOMERASE SLYD"/>
    <property type="match status" value="1"/>
</dbReference>
<evidence type="ECO:0000256" key="5">
    <source>
        <dbReference type="ARBA" id="ARBA00023110"/>
    </source>
</evidence>
<comment type="function">
    <text evidence="8">Also involved in hydrogenase metallocenter assembly, probably by participating in the nickel insertion step. This function in hydrogenase biosynthesis requires chaperone activity and the presence of the metal-binding domain, but not PPIase activity.</text>
</comment>
<keyword evidence="7 9" id="KW-0413">Isomerase</keyword>
<dbReference type="GO" id="GO:0005737">
    <property type="term" value="C:cytoplasm"/>
    <property type="evidence" value="ECO:0007669"/>
    <property type="project" value="UniProtKB-SubCell"/>
</dbReference>
<evidence type="ECO:0000256" key="3">
    <source>
        <dbReference type="ARBA" id="ARBA00006577"/>
    </source>
</evidence>
<organism evidence="12 13">
    <name type="scientific">Gordonibacter massiliensis</name>
    <name type="common">ex Traore et al. 2017</name>
    <dbReference type="NCBI Taxonomy" id="1841863"/>
    <lineage>
        <taxon>Bacteria</taxon>
        <taxon>Bacillati</taxon>
        <taxon>Actinomycetota</taxon>
        <taxon>Coriobacteriia</taxon>
        <taxon>Eggerthellales</taxon>
        <taxon>Eggerthellaceae</taxon>
        <taxon>Gordonibacter</taxon>
    </lineage>
</organism>
<dbReference type="EMBL" id="JACMSE010000005">
    <property type="protein sequence ID" value="MBC2889473.1"/>
    <property type="molecule type" value="Genomic_DNA"/>
</dbReference>
<dbReference type="InterPro" id="IPR001179">
    <property type="entry name" value="PPIase_FKBP_dom"/>
</dbReference>
<evidence type="ECO:0000259" key="11">
    <source>
        <dbReference type="PROSITE" id="PS50059"/>
    </source>
</evidence>
<evidence type="ECO:0000256" key="9">
    <source>
        <dbReference type="PROSITE-ProRule" id="PRU00277"/>
    </source>
</evidence>
<dbReference type="PROSITE" id="PS50059">
    <property type="entry name" value="FKBP_PPIASE"/>
    <property type="match status" value="1"/>
</dbReference>
<keyword evidence="4" id="KW-0963">Cytoplasm</keyword>
<evidence type="ECO:0000313" key="12">
    <source>
        <dbReference type="EMBL" id="MBC2889473.1"/>
    </source>
</evidence>
<dbReference type="Gene3D" id="3.10.50.40">
    <property type="match status" value="1"/>
</dbReference>
<reference evidence="12 13" key="1">
    <citation type="submission" date="2020-08" db="EMBL/GenBank/DDBJ databases">
        <authorList>
            <person name="Liu C."/>
            <person name="Sun Q."/>
        </authorList>
    </citation>
    <scope>NUCLEOTIDE SEQUENCE [LARGE SCALE GENOMIC DNA]</scope>
    <source>
        <strain evidence="12 13">N22</strain>
    </source>
</reference>
<accession>A0A842JC64</accession>
<dbReference type="Proteomes" id="UP000587396">
    <property type="component" value="Unassembled WGS sequence"/>
</dbReference>
<comment type="similarity">
    <text evidence="3 10">Belongs to the FKBP-type PPIase family.</text>
</comment>
<keyword evidence="5 9" id="KW-0697">Rotamase</keyword>
<proteinExistence type="inferred from homology"/>
<evidence type="ECO:0000256" key="1">
    <source>
        <dbReference type="ARBA" id="ARBA00000971"/>
    </source>
</evidence>
<dbReference type="AlphaFoldDB" id="A0A842JC64"/>
<evidence type="ECO:0000256" key="6">
    <source>
        <dbReference type="ARBA" id="ARBA00023186"/>
    </source>
</evidence>
<evidence type="ECO:0000256" key="4">
    <source>
        <dbReference type="ARBA" id="ARBA00022490"/>
    </source>
</evidence>
<dbReference type="SUPFAM" id="SSF54534">
    <property type="entry name" value="FKBP-like"/>
    <property type="match status" value="1"/>
</dbReference>
<dbReference type="GO" id="GO:0042026">
    <property type="term" value="P:protein refolding"/>
    <property type="evidence" value="ECO:0007669"/>
    <property type="project" value="UniProtKB-ARBA"/>
</dbReference>
<keyword evidence="13" id="KW-1185">Reference proteome</keyword>
<comment type="caution">
    <text evidence="12">The sequence shown here is derived from an EMBL/GenBank/DDBJ whole genome shotgun (WGS) entry which is preliminary data.</text>
</comment>
<keyword evidence="6" id="KW-0143">Chaperone</keyword>
<dbReference type="EC" id="5.2.1.8" evidence="10"/>
<dbReference type="Pfam" id="PF00254">
    <property type="entry name" value="FKBP_C"/>
    <property type="match status" value="1"/>
</dbReference>
<comment type="subcellular location">
    <subcellularLocation>
        <location evidence="2">Cytoplasm</location>
    </subcellularLocation>
</comment>
<comment type="catalytic activity">
    <reaction evidence="1 9 10">
        <text>[protein]-peptidylproline (omega=180) = [protein]-peptidylproline (omega=0)</text>
        <dbReference type="Rhea" id="RHEA:16237"/>
        <dbReference type="Rhea" id="RHEA-COMP:10747"/>
        <dbReference type="Rhea" id="RHEA-COMP:10748"/>
        <dbReference type="ChEBI" id="CHEBI:83833"/>
        <dbReference type="ChEBI" id="CHEBI:83834"/>
        <dbReference type="EC" id="5.2.1.8"/>
    </reaction>
</comment>
<evidence type="ECO:0000256" key="7">
    <source>
        <dbReference type="ARBA" id="ARBA00023235"/>
    </source>
</evidence>